<comment type="similarity">
    <text evidence="2">Belongs to the complex I LYR family.</text>
</comment>
<organism evidence="10 11">
    <name type="scientific">Scleropages formosus</name>
    <name type="common">Asian bonytongue</name>
    <name type="synonym">Osteoglossum formosum</name>
    <dbReference type="NCBI Taxonomy" id="113540"/>
    <lineage>
        <taxon>Eukaryota</taxon>
        <taxon>Metazoa</taxon>
        <taxon>Chordata</taxon>
        <taxon>Craniata</taxon>
        <taxon>Vertebrata</taxon>
        <taxon>Euteleostomi</taxon>
        <taxon>Actinopterygii</taxon>
        <taxon>Neopterygii</taxon>
        <taxon>Teleostei</taxon>
        <taxon>Osteoglossocephala</taxon>
        <taxon>Osteoglossomorpha</taxon>
        <taxon>Osteoglossiformes</taxon>
        <taxon>Osteoglossidae</taxon>
        <taxon>Scleropages</taxon>
    </lineage>
</organism>
<dbReference type="Pfam" id="PF05347">
    <property type="entry name" value="Complex1_LYR"/>
    <property type="match status" value="1"/>
</dbReference>
<evidence type="ECO:0000256" key="5">
    <source>
        <dbReference type="ARBA" id="ARBA00025430"/>
    </source>
</evidence>
<evidence type="ECO:0000256" key="1">
    <source>
        <dbReference type="ARBA" id="ARBA00004305"/>
    </source>
</evidence>
<reference evidence="10" key="2">
    <citation type="submission" date="2025-08" db="UniProtKB">
        <authorList>
            <consortium name="Ensembl"/>
        </authorList>
    </citation>
    <scope>IDENTIFICATION</scope>
</reference>
<dbReference type="InterPro" id="IPR045298">
    <property type="entry name" value="Complex1_LYR_LYRM7"/>
</dbReference>
<evidence type="ECO:0000256" key="3">
    <source>
        <dbReference type="ARBA" id="ARBA00023128"/>
    </source>
</evidence>
<dbReference type="InterPro" id="IPR050435">
    <property type="entry name" value="MZM1/LYRM7"/>
</dbReference>
<proteinExistence type="inferred from homology"/>
<dbReference type="PANTHER" id="PTHR46749:SF1">
    <property type="entry name" value="COMPLEX III ASSEMBLY FACTOR LYRM7"/>
    <property type="match status" value="1"/>
</dbReference>
<dbReference type="AlphaFoldDB" id="A0A8C9R9H7"/>
<comment type="subunit">
    <text evidence="6">Interacts with UQCRFS1.</text>
</comment>
<dbReference type="GO" id="GO:0005759">
    <property type="term" value="C:mitochondrial matrix"/>
    <property type="evidence" value="ECO:0007669"/>
    <property type="project" value="UniProtKB-SubCell"/>
</dbReference>
<reference evidence="10" key="3">
    <citation type="submission" date="2025-09" db="UniProtKB">
        <authorList>
            <consortium name="Ensembl"/>
        </authorList>
    </citation>
    <scope>IDENTIFICATION</scope>
</reference>
<keyword evidence="4" id="KW-0143">Chaperone</keyword>
<evidence type="ECO:0000313" key="10">
    <source>
        <dbReference type="Ensembl" id="ENSSFOP00015012010.2"/>
    </source>
</evidence>
<accession>A0A8C9R9H7</accession>
<dbReference type="OrthoDB" id="529194at2759"/>
<comment type="function">
    <text evidence="5">Assembly factor required for Rieske Fe-S protein UQCRFS1 incorporation into the cytochrome b-c1 (CIII) complex. Functions as a chaperone, binding to this subunit within the mitochondrial matrix and stabilizing it prior to its translocation and insertion into the late CIII dimeric intermediate within the mitochondrial inner membrane.</text>
</comment>
<evidence type="ECO:0000256" key="6">
    <source>
        <dbReference type="ARBA" id="ARBA00025809"/>
    </source>
</evidence>
<sequence length="121" mass="14104">MESRVKVLRLFKVLHRTRQDVFKDDIRALTAARQRINEEFRKSKCETSVEKINEMIKFGSEVEAILRQNVIQAVHVDDSKIRLRPRQGLLLDNVPYCDNPRKKGLQQHAYQKAMTKGTGIN</sequence>
<feature type="domain" description="Complex 1 LYR protein" evidence="9">
    <location>
        <begin position="6"/>
        <end position="61"/>
    </location>
</feature>
<name>A0A8C9R9H7_SCLFO</name>
<evidence type="ECO:0000256" key="4">
    <source>
        <dbReference type="ARBA" id="ARBA00023186"/>
    </source>
</evidence>
<evidence type="ECO:0000259" key="9">
    <source>
        <dbReference type="Pfam" id="PF05347"/>
    </source>
</evidence>
<dbReference type="GO" id="GO:0034551">
    <property type="term" value="P:mitochondrial respiratory chain complex III assembly"/>
    <property type="evidence" value="ECO:0007669"/>
    <property type="project" value="InterPro"/>
</dbReference>
<evidence type="ECO:0000256" key="7">
    <source>
        <dbReference type="ARBA" id="ARBA00026165"/>
    </source>
</evidence>
<dbReference type="CDD" id="cd20267">
    <property type="entry name" value="Complex1_LYR_LYRM7"/>
    <property type="match status" value="1"/>
</dbReference>
<protein>
    <recommendedName>
        <fullName evidence="7">Complex III assembly factor LYRM7</fullName>
    </recommendedName>
    <alternativeName>
        <fullName evidence="8">LYR motif-containing protein 7</fullName>
    </alternativeName>
</protein>
<evidence type="ECO:0000256" key="2">
    <source>
        <dbReference type="ARBA" id="ARBA00009508"/>
    </source>
</evidence>
<dbReference type="GeneTree" id="ENSGT00390000017923"/>
<reference evidence="10 11" key="1">
    <citation type="submission" date="2019-04" db="EMBL/GenBank/DDBJ databases">
        <authorList>
            <consortium name="Wellcome Sanger Institute Data Sharing"/>
        </authorList>
    </citation>
    <scope>NUCLEOTIDE SEQUENCE [LARGE SCALE GENOMIC DNA]</scope>
</reference>
<evidence type="ECO:0000256" key="8">
    <source>
        <dbReference type="ARBA" id="ARBA00031830"/>
    </source>
</evidence>
<dbReference type="PANTHER" id="PTHR46749">
    <property type="entry name" value="COMPLEX III ASSEMBLY FACTOR LYRM7"/>
    <property type="match status" value="1"/>
</dbReference>
<comment type="subcellular location">
    <subcellularLocation>
        <location evidence="1">Mitochondrion matrix</location>
    </subcellularLocation>
</comment>
<keyword evidence="11" id="KW-1185">Reference proteome</keyword>
<gene>
    <name evidence="10" type="primary">LYRM7</name>
    <name evidence="10" type="synonym">lyrm7</name>
</gene>
<evidence type="ECO:0000313" key="11">
    <source>
        <dbReference type="Proteomes" id="UP000694397"/>
    </source>
</evidence>
<dbReference type="GO" id="GO:0044183">
    <property type="term" value="F:protein folding chaperone"/>
    <property type="evidence" value="ECO:0007669"/>
    <property type="project" value="TreeGrafter"/>
</dbReference>
<dbReference type="Proteomes" id="UP000694397">
    <property type="component" value="Chromosome 6"/>
</dbReference>
<keyword evidence="3" id="KW-0496">Mitochondrion</keyword>
<dbReference type="InterPro" id="IPR008011">
    <property type="entry name" value="Complex1_LYR_dom"/>
</dbReference>
<dbReference type="Ensembl" id="ENSSFOT00015012164.2">
    <property type="protein sequence ID" value="ENSSFOP00015012010.2"/>
    <property type="gene ID" value="ENSSFOG00015007756.2"/>
</dbReference>